<dbReference type="AlphaFoldDB" id="A0A4Y7JB44"/>
<reference evidence="4 5" key="1">
    <citation type="journal article" date="2018" name="Science">
        <title>The opium poppy genome and morphinan production.</title>
        <authorList>
            <person name="Guo L."/>
            <person name="Winzer T."/>
            <person name="Yang X."/>
            <person name="Li Y."/>
            <person name="Ning Z."/>
            <person name="He Z."/>
            <person name="Teodor R."/>
            <person name="Lu Y."/>
            <person name="Bowser T.A."/>
            <person name="Graham I.A."/>
            <person name="Ye K."/>
        </authorList>
    </citation>
    <scope>NUCLEOTIDE SEQUENCE [LARGE SCALE GENOMIC DNA]</scope>
    <source>
        <strain evidence="5">cv. HN1</strain>
        <tissue evidence="4">Leaves</tissue>
    </source>
</reference>
<gene>
    <name evidence="4" type="ORF">C5167_004537</name>
</gene>
<sequence>MYEPLYGIRYNIVNAVSEEVDGVAKVVKANKEADEGIEVKKGVPDFWLSAMKTNEVLRKEIRKHDEGALKNLKGIRKLTQGVLTKTYHVLDDEELFLQEVIGTGIEWNHGKNMKQKQVAVKRKRGSNEGTIHVLYCKCFFNSEYDYELDKEAAVKIQNKIAQDYDIGSTIRDNIVPHAVPWFTEEAT</sequence>
<evidence type="ECO:0000256" key="3">
    <source>
        <dbReference type="RuleBase" id="RU003876"/>
    </source>
</evidence>
<dbReference type="InterPro" id="IPR002164">
    <property type="entry name" value="NAP_family"/>
</dbReference>
<feature type="non-terminal residue" evidence="4">
    <location>
        <position position="187"/>
    </location>
</feature>
<accession>A0A4Y7JB44</accession>
<dbReference type="GO" id="GO:0042393">
    <property type="term" value="F:histone binding"/>
    <property type="evidence" value="ECO:0007669"/>
    <property type="project" value="UniProtKB-ARBA"/>
</dbReference>
<dbReference type="GO" id="GO:0006334">
    <property type="term" value="P:nucleosome assembly"/>
    <property type="evidence" value="ECO:0007669"/>
    <property type="project" value="InterPro"/>
</dbReference>
<dbReference type="STRING" id="3469.A0A4Y7JB44"/>
<keyword evidence="2" id="KW-0143">Chaperone</keyword>
<evidence type="ECO:0000313" key="4">
    <source>
        <dbReference type="EMBL" id="RZC57230.1"/>
    </source>
</evidence>
<dbReference type="Gene3D" id="3.30.1120.90">
    <property type="entry name" value="Nucleosome assembly protein"/>
    <property type="match status" value="2"/>
</dbReference>
<dbReference type="OMA" id="HEKHIDY"/>
<evidence type="ECO:0000256" key="2">
    <source>
        <dbReference type="ARBA" id="ARBA00023186"/>
    </source>
</evidence>
<dbReference type="Gramene" id="RZC57230">
    <property type="protein sequence ID" value="RZC57230"/>
    <property type="gene ID" value="C5167_004537"/>
</dbReference>
<dbReference type="SUPFAM" id="SSF143113">
    <property type="entry name" value="NAP-like"/>
    <property type="match status" value="1"/>
</dbReference>
<proteinExistence type="inferred from homology"/>
<dbReference type="Proteomes" id="UP000316621">
    <property type="component" value="Chromosome 4"/>
</dbReference>
<dbReference type="EMBL" id="CM010718">
    <property type="protein sequence ID" value="RZC57230.1"/>
    <property type="molecule type" value="Genomic_DNA"/>
</dbReference>
<dbReference type="GO" id="GO:0000724">
    <property type="term" value="P:double-strand break repair via homologous recombination"/>
    <property type="evidence" value="ECO:0007669"/>
    <property type="project" value="UniProtKB-ARBA"/>
</dbReference>
<evidence type="ECO:0000313" key="5">
    <source>
        <dbReference type="Proteomes" id="UP000316621"/>
    </source>
</evidence>
<comment type="similarity">
    <text evidence="1 3">Belongs to the nucleosome assembly protein (NAP) family.</text>
</comment>
<name>A0A4Y7JB44_PAPSO</name>
<dbReference type="PANTHER" id="PTHR11875">
    <property type="entry name" value="TESTIS-SPECIFIC Y-ENCODED PROTEIN"/>
    <property type="match status" value="1"/>
</dbReference>
<evidence type="ECO:0000256" key="1">
    <source>
        <dbReference type="ARBA" id="ARBA00009947"/>
    </source>
</evidence>
<dbReference type="GO" id="GO:0005634">
    <property type="term" value="C:nucleus"/>
    <property type="evidence" value="ECO:0007669"/>
    <property type="project" value="InterPro"/>
</dbReference>
<protein>
    <submittedName>
        <fullName evidence="4">Uncharacterized protein</fullName>
    </submittedName>
</protein>
<organism evidence="4 5">
    <name type="scientific">Papaver somniferum</name>
    <name type="common">Opium poppy</name>
    <dbReference type="NCBI Taxonomy" id="3469"/>
    <lineage>
        <taxon>Eukaryota</taxon>
        <taxon>Viridiplantae</taxon>
        <taxon>Streptophyta</taxon>
        <taxon>Embryophyta</taxon>
        <taxon>Tracheophyta</taxon>
        <taxon>Spermatophyta</taxon>
        <taxon>Magnoliopsida</taxon>
        <taxon>Ranunculales</taxon>
        <taxon>Papaveraceae</taxon>
        <taxon>Papaveroideae</taxon>
        <taxon>Papaver</taxon>
    </lineage>
</organism>
<keyword evidence="5" id="KW-1185">Reference proteome</keyword>
<dbReference type="InterPro" id="IPR037231">
    <property type="entry name" value="NAP-like_sf"/>
</dbReference>
<dbReference type="Pfam" id="PF00956">
    <property type="entry name" value="NAP"/>
    <property type="match status" value="2"/>
</dbReference>